<proteinExistence type="inferred from homology"/>
<reference evidence="6" key="1">
    <citation type="submission" date="2019-03" db="EMBL/GenBank/DDBJ databases">
        <title>Improved annotation for the trematode Fasciola hepatica.</title>
        <authorList>
            <person name="Choi Y.-J."/>
            <person name="Martin J."/>
            <person name="Mitreva M."/>
        </authorList>
    </citation>
    <scope>NUCLEOTIDE SEQUENCE [LARGE SCALE GENOMIC DNA]</scope>
</reference>
<dbReference type="GO" id="GO:0046872">
    <property type="term" value="F:metal ion binding"/>
    <property type="evidence" value="ECO:0007669"/>
    <property type="project" value="UniProtKB-KW"/>
</dbReference>
<evidence type="ECO:0000256" key="1">
    <source>
        <dbReference type="ARBA" id="ARBA00010996"/>
    </source>
</evidence>
<dbReference type="CDD" id="cd02968">
    <property type="entry name" value="SCO"/>
    <property type="match status" value="1"/>
</dbReference>
<dbReference type="GO" id="GO:0005739">
    <property type="term" value="C:mitochondrion"/>
    <property type="evidence" value="ECO:0007669"/>
    <property type="project" value="GOC"/>
</dbReference>
<dbReference type="Proteomes" id="UP000230066">
    <property type="component" value="Unassembled WGS sequence"/>
</dbReference>
<sequence length="250" mass="28524">MLRSMRQSFIRGIFRSCPLCPSGHKIISPINTRLLSWKAFDGNLRKLQWATFISFTGITIGGALYMRHDLKEDEKRRTKSMGRPSIGGDFTLVDHNGKPCSLADFKGKWVLLYFGFCRCPDICPEQLEKVVEISDRVAFLKKSKEPLIPVFVTVDAERDTPEVLSEYIKEFSPNLIGLTGTKEQIDQMAKLYRIYYSAGPKDVEGDYIVDHTVVMYLLDPNGHFNNFYGQTKSAADTTRDILTRMAEFSR</sequence>
<feature type="binding site" evidence="3">
    <location>
        <position position="211"/>
    </location>
    <ligand>
        <name>Cu cation</name>
        <dbReference type="ChEBI" id="CHEBI:23378"/>
    </ligand>
</feature>
<dbReference type="FunFam" id="3.40.30.10:FF:000013">
    <property type="entry name" value="Blast:Protein SCO1 homolog, mitochondrial"/>
    <property type="match status" value="1"/>
</dbReference>
<keyword evidence="4" id="KW-1015">Disulfide bond</keyword>
<comment type="caution">
    <text evidence="6">The sequence shown here is derived from an EMBL/GenBank/DDBJ whole genome shotgun (WGS) entry which is preliminary data.</text>
</comment>
<dbReference type="SUPFAM" id="SSF52833">
    <property type="entry name" value="Thioredoxin-like"/>
    <property type="match status" value="1"/>
</dbReference>
<evidence type="ECO:0000256" key="4">
    <source>
        <dbReference type="PIRSR" id="PIRSR603782-2"/>
    </source>
</evidence>
<feature type="binding site" evidence="3">
    <location>
        <position position="123"/>
    </location>
    <ligand>
        <name>Cu cation</name>
        <dbReference type="ChEBI" id="CHEBI:23378"/>
    </ligand>
</feature>
<dbReference type="Pfam" id="PF02630">
    <property type="entry name" value="SCO1-SenC"/>
    <property type="match status" value="1"/>
</dbReference>
<dbReference type="AlphaFoldDB" id="A0A4E0RFD3"/>
<protein>
    <submittedName>
        <fullName evidence="6">SCO cytochrome oxidase deficient protein 1</fullName>
    </submittedName>
</protein>
<dbReference type="EMBL" id="JXXN02005355">
    <property type="protein sequence ID" value="THD19957.1"/>
    <property type="molecule type" value="Genomic_DNA"/>
</dbReference>
<dbReference type="InterPro" id="IPR003782">
    <property type="entry name" value="SCO1/SenC"/>
</dbReference>
<feature type="domain" description="Thioredoxin" evidence="5">
    <location>
        <begin position="81"/>
        <end position="247"/>
    </location>
</feature>
<dbReference type="GO" id="GO:0033617">
    <property type="term" value="P:mitochondrial respiratory chain complex IV assembly"/>
    <property type="evidence" value="ECO:0007669"/>
    <property type="project" value="TreeGrafter"/>
</dbReference>
<dbReference type="InterPro" id="IPR013766">
    <property type="entry name" value="Thioredoxin_domain"/>
</dbReference>
<accession>A0A4E0RFD3</accession>
<dbReference type="Gene3D" id="3.40.30.10">
    <property type="entry name" value="Glutaredoxin"/>
    <property type="match status" value="1"/>
</dbReference>
<evidence type="ECO:0000259" key="5">
    <source>
        <dbReference type="PROSITE" id="PS51352"/>
    </source>
</evidence>
<dbReference type="InterPro" id="IPR036249">
    <property type="entry name" value="Thioredoxin-like_sf"/>
</dbReference>
<keyword evidence="3" id="KW-0479">Metal-binding</keyword>
<dbReference type="PROSITE" id="PS51352">
    <property type="entry name" value="THIOREDOXIN_2"/>
    <property type="match status" value="1"/>
</dbReference>
<evidence type="ECO:0000256" key="3">
    <source>
        <dbReference type="PIRSR" id="PIRSR603782-1"/>
    </source>
</evidence>
<feature type="binding site" evidence="3">
    <location>
        <position position="119"/>
    </location>
    <ligand>
        <name>Cu cation</name>
        <dbReference type="ChEBI" id="CHEBI:23378"/>
    </ligand>
</feature>
<feature type="disulfide bond" description="Redox-active" evidence="4">
    <location>
        <begin position="119"/>
        <end position="123"/>
    </location>
</feature>
<organism evidence="6 7">
    <name type="scientific">Fasciola hepatica</name>
    <name type="common">Liver fluke</name>
    <dbReference type="NCBI Taxonomy" id="6192"/>
    <lineage>
        <taxon>Eukaryota</taxon>
        <taxon>Metazoa</taxon>
        <taxon>Spiralia</taxon>
        <taxon>Lophotrochozoa</taxon>
        <taxon>Platyhelminthes</taxon>
        <taxon>Trematoda</taxon>
        <taxon>Digenea</taxon>
        <taxon>Plagiorchiida</taxon>
        <taxon>Echinostomata</taxon>
        <taxon>Echinostomatoidea</taxon>
        <taxon>Fasciolidae</taxon>
        <taxon>Fasciola</taxon>
    </lineage>
</organism>
<dbReference type="PANTHER" id="PTHR12151:SF5">
    <property type="entry name" value="AT19154P"/>
    <property type="match status" value="1"/>
</dbReference>
<dbReference type="PANTHER" id="PTHR12151">
    <property type="entry name" value="ELECTRON TRANSPORT PROTIN SCO1/SENC FAMILY MEMBER"/>
    <property type="match status" value="1"/>
</dbReference>
<evidence type="ECO:0000313" key="6">
    <source>
        <dbReference type="EMBL" id="THD19957.1"/>
    </source>
</evidence>
<evidence type="ECO:0000256" key="2">
    <source>
        <dbReference type="ARBA" id="ARBA00023008"/>
    </source>
</evidence>
<keyword evidence="2 3" id="KW-0186">Copper</keyword>
<gene>
    <name evidence="6" type="ORF">D915_009340</name>
</gene>
<keyword evidence="7" id="KW-1185">Reference proteome</keyword>
<name>A0A4E0RFD3_FASHE</name>
<evidence type="ECO:0000313" key="7">
    <source>
        <dbReference type="Proteomes" id="UP000230066"/>
    </source>
</evidence>
<comment type="similarity">
    <text evidence="1">Belongs to the SCO1/2 family.</text>
</comment>